<evidence type="ECO:0000313" key="2">
    <source>
        <dbReference type="EMBL" id="KAF1747461.1"/>
    </source>
</evidence>
<sequence length="189" mass="21603">MFKVVRYLFVLACVCIAVDYLFSQGNKSSDGGKNRDVNADGNAEDVSVWRNLDGINFQAWGRKLKDLPDEIVEKTEETRTKRSETTTQSTVENGRRYITIDIRKTFMGRISAASFISWPWYPVDSRLVGFPFGGRGQMKHIYGEDIKKKRSLAIGRSFWRPGKRFSRFSRIGSGNAITKLVRFSNLDNN</sequence>
<name>A0A6A5FYG1_CAERE</name>
<proteinExistence type="predicted"/>
<dbReference type="EMBL" id="WUAV01000006">
    <property type="protein sequence ID" value="KAF1747461.1"/>
    <property type="molecule type" value="Genomic_DNA"/>
</dbReference>
<feature type="chain" id="PRO_5025635588" evidence="1">
    <location>
        <begin position="24"/>
        <end position="189"/>
    </location>
</feature>
<accession>A0A6A5FYG1</accession>
<comment type="caution">
    <text evidence="2">The sequence shown here is derived from an EMBL/GenBank/DDBJ whole genome shotgun (WGS) entry which is preliminary data.</text>
</comment>
<dbReference type="KEGG" id="crq:GCK72_023923"/>
<protein>
    <submittedName>
        <fullName evidence="2">Uncharacterized protein</fullName>
    </submittedName>
</protein>
<dbReference type="Proteomes" id="UP000483820">
    <property type="component" value="Chromosome X"/>
</dbReference>
<dbReference type="AlphaFoldDB" id="A0A6A5FYG1"/>
<keyword evidence="1" id="KW-0732">Signal</keyword>
<dbReference type="GeneID" id="9800775"/>
<feature type="signal peptide" evidence="1">
    <location>
        <begin position="1"/>
        <end position="23"/>
    </location>
</feature>
<gene>
    <name evidence="2" type="ORF">GCK72_023923</name>
</gene>
<evidence type="ECO:0000313" key="3">
    <source>
        <dbReference type="Proteomes" id="UP000483820"/>
    </source>
</evidence>
<dbReference type="CTD" id="9800775"/>
<dbReference type="RefSeq" id="XP_003092794.2">
    <property type="nucleotide sequence ID" value="XM_003092746.2"/>
</dbReference>
<evidence type="ECO:0000256" key="1">
    <source>
        <dbReference type="SAM" id="SignalP"/>
    </source>
</evidence>
<reference evidence="2 3" key="1">
    <citation type="submission" date="2019-12" db="EMBL/GenBank/DDBJ databases">
        <title>Chromosome-level assembly of the Caenorhabditis remanei genome.</title>
        <authorList>
            <person name="Teterina A.A."/>
            <person name="Willis J.H."/>
            <person name="Phillips P.C."/>
        </authorList>
    </citation>
    <scope>NUCLEOTIDE SEQUENCE [LARGE SCALE GENOMIC DNA]</scope>
    <source>
        <strain evidence="2 3">PX506</strain>
        <tissue evidence="2">Whole organism</tissue>
    </source>
</reference>
<organism evidence="2 3">
    <name type="scientific">Caenorhabditis remanei</name>
    <name type="common">Caenorhabditis vulgaris</name>
    <dbReference type="NCBI Taxonomy" id="31234"/>
    <lineage>
        <taxon>Eukaryota</taxon>
        <taxon>Metazoa</taxon>
        <taxon>Ecdysozoa</taxon>
        <taxon>Nematoda</taxon>
        <taxon>Chromadorea</taxon>
        <taxon>Rhabditida</taxon>
        <taxon>Rhabditina</taxon>
        <taxon>Rhabditomorpha</taxon>
        <taxon>Rhabditoidea</taxon>
        <taxon>Rhabditidae</taxon>
        <taxon>Peloderinae</taxon>
        <taxon>Caenorhabditis</taxon>
    </lineage>
</organism>